<organism evidence="3 4">
    <name type="scientific">Phlebiopsis gigantea (strain 11061_1 CR5-6)</name>
    <name type="common">White-rot fungus</name>
    <name type="synonym">Peniophora gigantea</name>
    <dbReference type="NCBI Taxonomy" id="745531"/>
    <lineage>
        <taxon>Eukaryota</taxon>
        <taxon>Fungi</taxon>
        <taxon>Dikarya</taxon>
        <taxon>Basidiomycota</taxon>
        <taxon>Agaricomycotina</taxon>
        <taxon>Agaricomycetes</taxon>
        <taxon>Polyporales</taxon>
        <taxon>Phanerochaetaceae</taxon>
        <taxon>Phlebiopsis</taxon>
    </lineage>
</organism>
<name>A0A0C3RXD7_PHLG1</name>
<dbReference type="Proteomes" id="UP000053257">
    <property type="component" value="Unassembled WGS sequence"/>
</dbReference>
<feature type="compositionally biased region" description="Basic and acidic residues" evidence="1">
    <location>
        <begin position="588"/>
        <end position="597"/>
    </location>
</feature>
<evidence type="ECO:0000256" key="1">
    <source>
        <dbReference type="SAM" id="MobiDB-lite"/>
    </source>
</evidence>
<dbReference type="GO" id="GO:0004672">
    <property type="term" value="F:protein kinase activity"/>
    <property type="evidence" value="ECO:0007669"/>
    <property type="project" value="InterPro"/>
</dbReference>
<proteinExistence type="predicted"/>
<evidence type="ECO:0000259" key="2">
    <source>
        <dbReference type="PROSITE" id="PS50011"/>
    </source>
</evidence>
<dbReference type="SUPFAM" id="SSF56112">
    <property type="entry name" value="Protein kinase-like (PK-like)"/>
    <property type="match status" value="1"/>
</dbReference>
<evidence type="ECO:0000313" key="3">
    <source>
        <dbReference type="EMBL" id="KIP06496.1"/>
    </source>
</evidence>
<dbReference type="AlphaFoldDB" id="A0A0C3RXD7"/>
<dbReference type="GO" id="GO:0005524">
    <property type="term" value="F:ATP binding"/>
    <property type="evidence" value="ECO:0007669"/>
    <property type="project" value="InterPro"/>
</dbReference>
<feature type="domain" description="Protein kinase" evidence="2">
    <location>
        <begin position="100"/>
        <end position="474"/>
    </location>
</feature>
<dbReference type="PANTHER" id="PTHR38248">
    <property type="entry name" value="FUNK1 6"/>
    <property type="match status" value="1"/>
</dbReference>
<keyword evidence="4" id="KW-1185">Reference proteome</keyword>
<dbReference type="InterPro" id="IPR000719">
    <property type="entry name" value="Prot_kinase_dom"/>
</dbReference>
<dbReference type="InterPro" id="IPR040976">
    <property type="entry name" value="Pkinase_fungal"/>
</dbReference>
<dbReference type="EMBL" id="KN840516">
    <property type="protein sequence ID" value="KIP06496.1"/>
    <property type="molecule type" value="Genomic_DNA"/>
</dbReference>
<feature type="region of interest" description="Disordered" evidence="1">
    <location>
        <begin position="575"/>
        <end position="597"/>
    </location>
</feature>
<dbReference type="PANTHER" id="PTHR38248:SF2">
    <property type="entry name" value="FUNK1 11"/>
    <property type="match status" value="1"/>
</dbReference>
<dbReference type="Pfam" id="PF17667">
    <property type="entry name" value="Pkinase_fungal"/>
    <property type="match status" value="1"/>
</dbReference>
<accession>A0A0C3RXD7</accession>
<protein>
    <recommendedName>
        <fullName evidence="2">Protein kinase domain-containing protein</fullName>
    </recommendedName>
</protein>
<dbReference type="PROSITE" id="PS50011">
    <property type="entry name" value="PROTEIN_KINASE_DOM"/>
    <property type="match status" value="1"/>
</dbReference>
<evidence type="ECO:0000313" key="4">
    <source>
        <dbReference type="Proteomes" id="UP000053257"/>
    </source>
</evidence>
<dbReference type="Gene3D" id="1.10.510.10">
    <property type="entry name" value="Transferase(Phosphotransferase) domain 1"/>
    <property type="match status" value="1"/>
</dbReference>
<reference evidence="3 4" key="1">
    <citation type="journal article" date="2014" name="PLoS Genet.">
        <title>Analysis of the Phlebiopsis gigantea genome, transcriptome and secretome provides insight into its pioneer colonization strategies of wood.</title>
        <authorList>
            <person name="Hori C."/>
            <person name="Ishida T."/>
            <person name="Igarashi K."/>
            <person name="Samejima M."/>
            <person name="Suzuki H."/>
            <person name="Master E."/>
            <person name="Ferreira P."/>
            <person name="Ruiz-Duenas F.J."/>
            <person name="Held B."/>
            <person name="Canessa P."/>
            <person name="Larrondo L.F."/>
            <person name="Schmoll M."/>
            <person name="Druzhinina I.S."/>
            <person name="Kubicek C.P."/>
            <person name="Gaskell J.A."/>
            <person name="Kersten P."/>
            <person name="St John F."/>
            <person name="Glasner J."/>
            <person name="Sabat G."/>
            <person name="Splinter BonDurant S."/>
            <person name="Syed K."/>
            <person name="Yadav J."/>
            <person name="Mgbeahuruike A.C."/>
            <person name="Kovalchuk A."/>
            <person name="Asiegbu F.O."/>
            <person name="Lackner G."/>
            <person name="Hoffmeister D."/>
            <person name="Rencoret J."/>
            <person name="Gutierrez A."/>
            <person name="Sun H."/>
            <person name="Lindquist E."/>
            <person name="Barry K."/>
            <person name="Riley R."/>
            <person name="Grigoriev I.V."/>
            <person name="Henrissat B."/>
            <person name="Kues U."/>
            <person name="Berka R.M."/>
            <person name="Martinez A.T."/>
            <person name="Covert S.F."/>
            <person name="Blanchette R.A."/>
            <person name="Cullen D."/>
        </authorList>
    </citation>
    <scope>NUCLEOTIDE SEQUENCE [LARGE SCALE GENOMIC DNA]</scope>
    <source>
        <strain evidence="3 4">11061_1 CR5-6</strain>
    </source>
</reference>
<gene>
    <name evidence="3" type="ORF">PHLGIDRAFT_128217</name>
</gene>
<dbReference type="HOGENOM" id="CLU_011584_1_1_1"/>
<sequence>MREDARRRFTFGFTVENRTVRLWFSGRADVLVSDPFDFVSKPELLLEFFTTVMYARTEDLGWDPTMSLVHDVNGKHQYDIQVTVPTSPKPVVYRTIRLISNVGACVLRGRGTRVWEVQQLDANGGATGAPRVLKDSWPDSDRPREGEVLKQVLKDVGPKEDVQKFFLTIAAEGDVAIRDGESVDQTLPEDRRQRLCARSDGRPPLRFDLTKEDRSERGAQKMNKFYRSLGAEIRGSQVSSYSASQHRAQAPVRYSPKTHHRIVFEEVCNSLHETSDLTAILMCLRNVCQPLQMMHEAGWVHRDISAGNILFTIVNGVLQVKLSDLEYAKRYNQTDDLSTAHEVRTGTQEFMAVEVNEQTYLFGDSTAYAAGYLDAFGPVQANPLYFDPTAFPPQIPSASSTLTIGTVDKPALRHNPLHDLESIWWLLAFVVFNKDLKLVLRDPKFTLPASLIETPQARFTRLIAQEKFANSIFLDGTKRLPVFIAPDMRIFVQDCLHPALKPLATLINGIRAQLVDAYRAAEKDLSKIDYASAKGIYKNISLALLSAIPFSNAQLYSIHVPCSIAYALHMDSEATAASVSSKPTKRKPTADLKDESG</sequence>
<dbReference type="STRING" id="745531.A0A0C3RXD7"/>
<dbReference type="InterPro" id="IPR011009">
    <property type="entry name" value="Kinase-like_dom_sf"/>
</dbReference>
<dbReference type="OrthoDB" id="3246048at2759"/>